<dbReference type="Proteomes" id="UP000295511">
    <property type="component" value="Unassembled WGS sequence"/>
</dbReference>
<dbReference type="PANTHER" id="PTHR43649">
    <property type="entry name" value="ARABINOSE-BINDING PROTEIN-RELATED"/>
    <property type="match status" value="1"/>
</dbReference>
<reference evidence="7 8" key="1">
    <citation type="submission" date="2019-03" db="EMBL/GenBank/DDBJ databases">
        <title>Whole genome sequence of Arthrobacter sp JH1-1.</title>
        <authorList>
            <person name="Trinh H.N."/>
        </authorList>
    </citation>
    <scope>NUCLEOTIDE SEQUENCE [LARGE SCALE GENOMIC DNA]</scope>
    <source>
        <strain evidence="7 8">JH1-1</strain>
    </source>
</reference>
<evidence type="ECO:0000256" key="4">
    <source>
        <dbReference type="ARBA" id="ARBA00023139"/>
    </source>
</evidence>
<keyword evidence="1" id="KW-1003">Cell membrane</keyword>
<feature type="chain" id="PRO_5039181455" evidence="6">
    <location>
        <begin position="27"/>
        <end position="422"/>
    </location>
</feature>
<evidence type="ECO:0000256" key="1">
    <source>
        <dbReference type="ARBA" id="ARBA00022475"/>
    </source>
</evidence>
<name>A0A4V2ZSL0_9MICC</name>
<evidence type="ECO:0000256" key="6">
    <source>
        <dbReference type="SAM" id="SignalP"/>
    </source>
</evidence>
<dbReference type="PROSITE" id="PS51257">
    <property type="entry name" value="PROKAR_LIPOPROTEIN"/>
    <property type="match status" value="1"/>
</dbReference>
<evidence type="ECO:0000256" key="5">
    <source>
        <dbReference type="ARBA" id="ARBA00023288"/>
    </source>
</evidence>
<accession>A0A4V2ZSL0</accession>
<dbReference type="InterPro" id="IPR006059">
    <property type="entry name" value="SBP"/>
</dbReference>
<dbReference type="PANTHER" id="PTHR43649:SF33">
    <property type="entry name" value="POLYGALACTURONAN_RHAMNOGALACTURONAN-BINDING PROTEIN YTCQ"/>
    <property type="match status" value="1"/>
</dbReference>
<keyword evidence="4" id="KW-0564">Palmitate</keyword>
<dbReference type="InterPro" id="IPR050490">
    <property type="entry name" value="Bact_solute-bd_prot1"/>
</dbReference>
<dbReference type="RefSeq" id="WP_133205118.1">
    <property type="nucleotide sequence ID" value="NZ_SMRU01000018.1"/>
</dbReference>
<evidence type="ECO:0000313" key="7">
    <source>
        <dbReference type="EMBL" id="TDF93614.1"/>
    </source>
</evidence>
<dbReference type="SUPFAM" id="SSF53850">
    <property type="entry name" value="Periplasmic binding protein-like II"/>
    <property type="match status" value="1"/>
</dbReference>
<evidence type="ECO:0000313" key="8">
    <source>
        <dbReference type="Proteomes" id="UP000295511"/>
    </source>
</evidence>
<comment type="caution">
    <text evidence="7">The sequence shown here is derived from an EMBL/GenBank/DDBJ whole genome shotgun (WGS) entry which is preliminary data.</text>
</comment>
<dbReference type="Gene3D" id="3.40.190.10">
    <property type="entry name" value="Periplasmic binding protein-like II"/>
    <property type="match status" value="2"/>
</dbReference>
<keyword evidence="2 6" id="KW-0732">Signal</keyword>
<proteinExistence type="predicted"/>
<keyword evidence="5" id="KW-0449">Lipoprotein</keyword>
<dbReference type="EMBL" id="SMRU01000018">
    <property type="protein sequence ID" value="TDF93614.1"/>
    <property type="molecule type" value="Genomic_DNA"/>
</dbReference>
<organism evidence="7 8">
    <name type="scientific">Arthrobacter terricola</name>
    <dbReference type="NCBI Taxonomy" id="2547396"/>
    <lineage>
        <taxon>Bacteria</taxon>
        <taxon>Bacillati</taxon>
        <taxon>Actinomycetota</taxon>
        <taxon>Actinomycetes</taxon>
        <taxon>Micrococcales</taxon>
        <taxon>Micrococcaceae</taxon>
        <taxon>Arthrobacter</taxon>
    </lineage>
</organism>
<keyword evidence="3" id="KW-0472">Membrane</keyword>
<dbReference type="Pfam" id="PF01547">
    <property type="entry name" value="SBP_bac_1"/>
    <property type="match status" value="1"/>
</dbReference>
<gene>
    <name evidence="7" type="ORF">E1809_15350</name>
</gene>
<feature type="signal peptide" evidence="6">
    <location>
        <begin position="1"/>
        <end position="26"/>
    </location>
</feature>
<evidence type="ECO:0000256" key="3">
    <source>
        <dbReference type="ARBA" id="ARBA00023136"/>
    </source>
</evidence>
<evidence type="ECO:0000256" key="2">
    <source>
        <dbReference type="ARBA" id="ARBA00022729"/>
    </source>
</evidence>
<protein>
    <submittedName>
        <fullName evidence="7">Extracellular solute-binding protein</fullName>
    </submittedName>
</protein>
<dbReference type="AlphaFoldDB" id="A0A4V2ZSL0"/>
<sequence length="422" mass="44699">MKLSRNTTRAAIAAFGVAALLISATGCDRGTSASSSSEVQFFLNGGPDTPQYKEMTDLIAKFKAEKGITVNMTAASTDYEDQMKVKLASGDIPDVFTTHGWSLLRYSKFLEPLTNRSWASKVNPGLNSAMRDSDGNIYAFPGAFDTAGIAYNKDVLDKAGIDPATITTWDAFNNAAAAVAAKGSTPIFSSGKAQGPAGHIADYLAADTFTDSQLTQMKQGTFVDSAYAKVLDRVKSWQSKGWFNKDYSSASEDDMAHALANGTAAFEIYNNSILASARTYNPNANVGFIPLPPTNGSTPYLIGGEGVDSFGVSKTSKHKDDALAFLDFLAQPDNAAALAEANGAAAGLVNVKVDFGKLTSSFDKYVTSGSTPVKPYFDRVYLPNGSWNTMVATTDSVISGQSDVAGAVAQMKNQFATLYGQK</sequence>
<dbReference type="OrthoDB" id="1650177at2"/>
<keyword evidence="8" id="KW-1185">Reference proteome</keyword>